<gene>
    <name evidence="4" type="ORF">MAE02_68010</name>
</gene>
<keyword evidence="2" id="KW-1133">Transmembrane helix</keyword>
<feature type="compositionally biased region" description="Low complexity" evidence="1">
    <location>
        <begin position="60"/>
        <end position="86"/>
    </location>
</feature>
<dbReference type="Gene3D" id="3.10.450.240">
    <property type="match status" value="1"/>
</dbReference>
<proteinExistence type="predicted"/>
<dbReference type="PANTHER" id="PTHR41542:SF1">
    <property type="entry name" value="BLL5807 PROTEIN"/>
    <property type="match status" value="1"/>
</dbReference>
<keyword evidence="2" id="KW-0812">Transmembrane</keyword>
<keyword evidence="5" id="KW-1185">Reference proteome</keyword>
<dbReference type="SUPFAM" id="SSF54427">
    <property type="entry name" value="NTF2-like"/>
    <property type="match status" value="1"/>
</dbReference>
<dbReference type="Proteomes" id="UP000321085">
    <property type="component" value="Unassembled WGS sequence"/>
</dbReference>
<feature type="compositionally biased region" description="Polar residues" evidence="1">
    <location>
        <begin position="15"/>
        <end position="24"/>
    </location>
</feature>
<evidence type="ECO:0000313" key="4">
    <source>
        <dbReference type="EMBL" id="GEO19105.1"/>
    </source>
</evidence>
<feature type="transmembrane region" description="Helical" evidence="2">
    <location>
        <begin position="145"/>
        <end position="166"/>
    </location>
</feature>
<feature type="transmembrane region" description="Helical" evidence="2">
    <location>
        <begin position="39"/>
        <end position="57"/>
    </location>
</feature>
<evidence type="ECO:0000313" key="5">
    <source>
        <dbReference type="Proteomes" id="UP000321085"/>
    </source>
</evidence>
<feature type="compositionally biased region" description="Low complexity" evidence="1">
    <location>
        <begin position="98"/>
        <end position="110"/>
    </location>
</feature>
<dbReference type="InterPro" id="IPR032710">
    <property type="entry name" value="NTF2-like_dom_sf"/>
</dbReference>
<protein>
    <submittedName>
        <fullName evidence="4">Membrane protein</fullName>
    </submittedName>
</protein>
<dbReference type="SMART" id="SM00978">
    <property type="entry name" value="Tim44"/>
    <property type="match status" value="1"/>
</dbReference>
<accession>A0A512C4I7</accession>
<feature type="compositionally biased region" description="Polar residues" evidence="1">
    <location>
        <begin position="87"/>
        <end position="96"/>
    </location>
</feature>
<dbReference type="AlphaFoldDB" id="A0A512C4I7"/>
<sequence>MQPIHTDSRKEYLMKQSSIDQGNGQPDRRTANPSRRGHLAFALAGVLVLAMTGLAEARSKGSMGSRGSRTFDAPPATQTAPSAAQPLQRSQTTPGQVQPRPASPSAQAAQPARSRFGGGFFAGLLGAGLLGALFGAGLFGGLGSLASILGFLAQVALIGGLVYLVVQFFRRRQQPVLTGAPAGAPLQRSTLGNMVSPSGGTASGGMIVAAAASAASTSQARGQEILIGPDDYAAFEQGLGDIQLAYGREDVAALWTLATPEMAGYFQEELNENARKGVREAISDVKLLQGDLAESWREGSTDYATVAMRYAITEQAIDRTSGKAVAGEPEKTEEVYEVWTFRRDHGEPWKLSAIQQVA</sequence>
<comment type="caution">
    <text evidence="4">The sequence shown here is derived from an EMBL/GenBank/DDBJ whole genome shotgun (WGS) entry which is preliminary data.</text>
</comment>
<organism evidence="4 5">
    <name type="scientific">Microvirga aerophila</name>
    <dbReference type="NCBI Taxonomy" id="670291"/>
    <lineage>
        <taxon>Bacteria</taxon>
        <taxon>Pseudomonadati</taxon>
        <taxon>Pseudomonadota</taxon>
        <taxon>Alphaproteobacteria</taxon>
        <taxon>Hyphomicrobiales</taxon>
        <taxon>Methylobacteriaceae</taxon>
        <taxon>Microvirga</taxon>
    </lineage>
</organism>
<feature type="region of interest" description="Disordered" evidence="1">
    <location>
        <begin position="1"/>
        <end position="33"/>
    </location>
</feature>
<dbReference type="InterPro" id="IPR007379">
    <property type="entry name" value="Tim44-like_dom"/>
</dbReference>
<dbReference type="EMBL" id="BJYU01000325">
    <property type="protein sequence ID" value="GEO19105.1"/>
    <property type="molecule type" value="Genomic_DNA"/>
</dbReference>
<dbReference type="PANTHER" id="PTHR41542">
    <property type="entry name" value="BLL5807 PROTEIN"/>
    <property type="match status" value="1"/>
</dbReference>
<evidence type="ECO:0000256" key="2">
    <source>
        <dbReference type="SAM" id="Phobius"/>
    </source>
</evidence>
<feature type="region of interest" description="Disordered" evidence="1">
    <location>
        <begin position="58"/>
        <end position="110"/>
    </location>
</feature>
<dbReference type="Pfam" id="PF04280">
    <property type="entry name" value="Tim44"/>
    <property type="match status" value="1"/>
</dbReference>
<feature type="transmembrane region" description="Helical" evidence="2">
    <location>
        <begin position="120"/>
        <end position="139"/>
    </location>
</feature>
<evidence type="ECO:0000259" key="3">
    <source>
        <dbReference type="SMART" id="SM00978"/>
    </source>
</evidence>
<feature type="compositionally biased region" description="Basic and acidic residues" evidence="1">
    <location>
        <begin position="1"/>
        <end position="13"/>
    </location>
</feature>
<feature type="domain" description="Tim44-like" evidence="3">
    <location>
        <begin position="213"/>
        <end position="356"/>
    </location>
</feature>
<reference evidence="4 5" key="1">
    <citation type="submission" date="2019-07" db="EMBL/GenBank/DDBJ databases">
        <title>Whole genome shotgun sequence of Microvirga aerophila NBRC 106136.</title>
        <authorList>
            <person name="Hosoyama A."/>
            <person name="Uohara A."/>
            <person name="Ohji S."/>
            <person name="Ichikawa N."/>
        </authorList>
    </citation>
    <scope>NUCLEOTIDE SEQUENCE [LARGE SCALE GENOMIC DNA]</scope>
    <source>
        <strain evidence="4 5">NBRC 106136</strain>
    </source>
</reference>
<name>A0A512C4I7_9HYPH</name>
<keyword evidence="2" id="KW-0472">Membrane</keyword>
<evidence type="ECO:0000256" key="1">
    <source>
        <dbReference type="SAM" id="MobiDB-lite"/>
    </source>
</evidence>